<reference evidence="1" key="1">
    <citation type="submission" date="2018-01" db="EMBL/GenBank/DDBJ databases">
        <authorList>
            <person name="Mao J.F."/>
        </authorList>
    </citation>
    <scope>NUCLEOTIDE SEQUENCE</scope>
    <source>
        <strain evidence="1">Huo1</strain>
        <tissue evidence="1">Leaf</tissue>
    </source>
</reference>
<gene>
    <name evidence="1" type="ORF">SASPL_115196</name>
</gene>
<dbReference type="AlphaFoldDB" id="A0A8X8Y215"/>
<comment type="caution">
    <text evidence="1">The sequence shown here is derived from an EMBL/GenBank/DDBJ whole genome shotgun (WGS) entry which is preliminary data.</text>
</comment>
<name>A0A8X8Y215_SALSN</name>
<keyword evidence="2" id="KW-1185">Reference proteome</keyword>
<evidence type="ECO:0000313" key="1">
    <source>
        <dbReference type="EMBL" id="KAG6424776.1"/>
    </source>
</evidence>
<sequence length="126" mass="14784">MLSSSRDNWERLVEAVIKRYEIRQLCHQNSISTIASDTPRSSYSSEDILRIPTVSLFLAISKTNQLQWGIWRYAFASTAARIDSSRFDFREDEWERARIWWWEIDELNVVADNAISGMEFGNEAIF</sequence>
<organism evidence="1">
    <name type="scientific">Salvia splendens</name>
    <name type="common">Scarlet sage</name>
    <dbReference type="NCBI Taxonomy" id="180675"/>
    <lineage>
        <taxon>Eukaryota</taxon>
        <taxon>Viridiplantae</taxon>
        <taxon>Streptophyta</taxon>
        <taxon>Embryophyta</taxon>
        <taxon>Tracheophyta</taxon>
        <taxon>Spermatophyta</taxon>
        <taxon>Magnoliopsida</taxon>
        <taxon>eudicotyledons</taxon>
        <taxon>Gunneridae</taxon>
        <taxon>Pentapetalae</taxon>
        <taxon>asterids</taxon>
        <taxon>lamiids</taxon>
        <taxon>Lamiales</taxon>
        <taxon>Lamiaceae</taxon>
        <taxon>Nepetoideae</taxon>
        <taxon>Mentheae</taxon>
        <taxon>Salviinae</taxon>
        <taxon>Salvia</taxon>
        <taxon>Salvia subgen. Calosphace</taxon>
        <taxon>core Calosphace</taxon>
    </lineage>
</organism>
<protein>
    <submittedName>
        <fullName evidence="1">Uncharacterized protein</fullName>
    </submittedName>
</protein>
<reference evidence="1" key="2">
    <citation type="submission" date="2020-08" db="EMBL/GenBank/DDBJ databases">
        <title>Plant Genome Project.</title>
        <authorList>
            <person name="Zhang R.-G."/>
        </authorList>
    </citation>
    <scope>NUCLEOTIDE SEQUENCE</scope>
    <source>
        <strain evidence="1">Huo1</strain>
        <tissue evidence="1">Leaf</tissue>
    </source>
</reference>
<evidence type="ECO:0000313" key="2">
    <source>
        <dbReference type="Proteomes" id="UP000298416"/>
    </source>
</evidence>
<dbReference type="EMBL" id="PNBA02000005">
    <property type="protein sequence ID" value="KAG6424776.1"/>
    <property type="molecule type" value="Genomic_DNA"/>
</dbReference>
<proteinExistence type="predicted"/>
<dbReference type="Proteomes" id="UP000298416">
    <property type="component" value="Unassembled WGS sequence"/>
</dbReference>
<accession>A0A8X8Y215</accession>